<proteinExistence type="inferred from homology"/>
<organism evidence="10 11">
    <name type="scientific">Cephalotrichum gorgonifer</name>
    <dbReference type="NCBI Taxonomy" id="2041049"/>
    <lineage>
        <taxon>Eukaryota</taxon>
        <taxon>Fungi</taxon>
        <taxon>Dikarya</taxon>
        <taxon>Ascomycota</taxon>
        <taxon>Pezizomycotina</taxon>
        <taxon>Sordariomycetes</taxon>
        <taxon>Hypocreomycetidae</taxon>
        <taxon>Microascales</taxon>
        <taxon>Microascaceae</taxon>
        <taxon>Cephalotrichum</taxon>
    </lineage>
</organism>
<dbReference type="AlphaFoldDB" id="A0AAE8SW74"/>
<dbReference type="InterPro" id="IPR038665">
    <property type="entry name" value="Voltage-dep_anion_channel_sf"/>
</dbReference>
<evidence type="ECO:0000313" key="10">
    <source>
        <dbReference type="EMBL" id="SPO03510.1"/>
    </source>
</evidence>
<feature type="transmembrane region" description="Helical" evidence="9">
    <location>
        <begin position="236"/>
        <end position="261"/>
    </location>
</feature>
<evidence type="ECO:0000313" key="11">
    <source>
        <dbReference type="Proteomes" id="UP001187682"/>
    </source>
</evidence>
<evidence type="ECO:0000256" key="6">
    <source>
        <dbReference type="ARBA" id="ARBA00022989"/>
    </source>
</evidence>
<dbReference type="Pfam" id="PF03595">
    <property type="entry name" value="SLAC1"/>
    <property type="match status" value="1"/>
</dbReference>
<feature type="transmembrane region" description="Helical" evidence="9">
    <location>
        <begin position="165"/>
        <end position="187"/>
    </location>
</feature>
<keyword evidence="3" id="KW-0813">Transport</keyword>
<comment type="subcellular location">
    <subcellularLocation>
        <location evidence="1">Cell membrane</location>
        <topology evidence="1">Multi-pass membrane protein</topology>
    </subcellularLocation>
</comment>
<dbReference type="Proteomes" id="UP001187682">
    <property type="component" value="Unassembled WGS sequence"/>
</dbReference>
<sequence>MNGANGTEASTEEPLPRWKEELRSFSPSWFVTTMGTGASATLLQRLPYNGAWLYWLSVIVFAFNVLLFSAVSLLFLARFAMFPAQWRVLRTDCERAWFLGAIGIGFAGIVNMFALVCVPAWGSWAATMAWVMWMVSAVIGMAAAILVPSWIISSGKQRGAAVKSVQVMPFGAPLAAAVSGALVASVLPNPRHALWTIVTSYALWGAGMLMTVMFLSSWYHSLLQRGLPPLPDLPTIILPIAPICLGSYSILRLGSAAATVFPETDFLHHPAFGHVANEVGILVALGLWGWSLLWISTVTGCLLSAGGRIPFTISWWEMTFPPAMMALTTIEFGVEFSAQFFSVLGTIFAVAEILVWLFVSLATIRGVANGRLLHHHTRGSAREGERSRPDGSRKRDEEA</sequence>
<dbReference type="PANTHER" id="PTHR31686:SF1">
    <property type="entry name" value="SULFITE EFFLUX PUMP SSU1"/>
    <property type="match status" value="1"/>
</dbReference>
<name>A0AAE8SW74_9PEZI</name>
<dbReference type="PANTHER" id="PTHR31686">
    <property type="match status" value="1"/>
</dbReference>
<keyword evidence="5 9" id="KW-0812">Transmembrane</keyword>
<evidence type="ECO:0000256" key="8">
    <source>
        <dbReference type="SAM" id="MobiDB-lite"/>
    </source>
</evidence>
<accession>A0AAE8SW74</accession>
<keyword evidence="4" id="KW-1003">Cell membrane</keyword>
<feature type="transmembrane region" description="Helical" evidence="9">
    <location>
        <begin position="52"/>
        <end position="76"/>
    </location>
</feature>
<keyword evidence="7 9" id="KW-0472">Membrane</keyword>
<feature type="transmembrane region" description="Helical" evidence="9">
    <location>
        <begin position="281"/>
        <end position="303"/>
    </location>
</feature>
<protein>
    <submittedName>
        <fullName evidence="10">Related to C4-dicarboxylate transporter/malic acid transport protein</fullName>
    </submittedName>
</protein>
<evidence type="ECO:0000256" key="3">
    <source>
        <dbReference type="ARBA" id="ARBA00022448"/>
    </source>
</evidence>
<dbReference type="GO" id="GO:0000319">
    <property type="term" value="F:sulfite transmembrane transporter activity"/>
    <property type="evidence" value="ECO:0007669"/>
    <property type="project" value="TreeGrafter"/>
</dbReference>
<reference evidence="10" key="1">
    <citation type="submission" date="2018-03" db="EMBL/GenBank/DDBJ databases">
        <authorList>
            <person name="Guldener U."/>
        </authorList>
    </citation>
    <scope>NUCLEOTIDE SEQUENCE</scope>
</reference>
<evidence type="ECO:0000256" key="1">
    <source>
        <dbReference type="ARBA" id="ARBA00004651"/>
    </source>
</evidence>
<evidence type="ECO:0000256" key="4">
    <source>
        <dbReference type="ARBA" id="ARBA00022475"/>
    </source>
</evidence>
<comment type="similarity">
    <text evidence="2">Belongs to the tellurite-resistance/dicarboxylate transporter (TDT) family.</text>
</comment>
<dbReference type="GO" id="GO:0005886">
    <property type="term" value="C:plasma membrane"/>
    <property type="evidence" value="ECO:0007669"/>
    <property type="project" value="UniProtKB-SubCell"/>
</dbReference>
<evidence type="ECO:0000256" key="7">
    <source>
        <dbReference type="ARBA" id="ARBA00023136"/>
    </source>
</evidence>
<evidence type="ECO:0000256" key="5">
    <source>
        <dbReference type="ARBA" id="ARBA00022692"/>
    </source>
</evidence>
<evidence type="ECO:0000256" key="2">
    <source>
        <dbReference type="ARBA" id="ARBA00008566"/>
    </source>
</evidence>
<feature type="transmembrane region" description="Helical" evidence="9">
    <location>
        <begin position="340"/>
        <end position="364"/>
    </location>
</feature>
<comment type="caution">
    <text evidence="10">The sequence shown here is derived from an EMBL/GenBank/DDBJ whole genome shotgun (WGS) entry which is preliminary data.</text>
</comment>
<keyword evidence="6 9" id="KW-1133">Transmembrane helix</keyword>
<feature type="compositionally biased region" description="Basic and acidic residues" evidence="8">
    <location>
        <begin position="380"/>
        <end position="399"/>
    </location>
</feature>
<feature type="transmembrane region" description="Helical" evidence="9">
    <location>
        <begin position="97"/>
        <end position="124"/>
    </location>
</feature>
<feature type="transmembrane region" description="Helical" evidence="9">
    <location>
        <begin position="130"/>
        <end position="153"/>
    </location>
</feature>
<evidence type="ECO:0000256" key="9">
    <source>
        <dbReference type="SAM" id="Phobius"/>
    </source>
</evidence>
<keyword evidence="11" id="KW-1185">Reference proteome</keyword>
<feature type="transmembrane region" description="Helical" evidence="9">
    <location>
        <begin position="193"/>
        <end position="215"/>
    </location>
</feature>
<feature type="region of interest" description="Disordered" evidence="8">
    <location>
        <begin position="378"/>
        <end position="399"/>
    </location>
</feature>
<gene>
    <name evidence="10" type="ORF">DNG_06193</name>
</gene>
<dbReference type="InterPro" id="IPR051629">
    <property type="entry name" value="Sulfite_efflux_TDT"/>
</dbReference>
<dbReference type="InterPro" id="IPR004695">
    <property type="entry name" value="SLAC1/Mae1/Ssu1/TehA"/>
</dbReference>
<dbReference type="Gene3D" id="1.50.10.150">
    <property type="entry name" value="Voltage-dependent anion channel"/>
    <property type="match status" value="1"/>
</dbReference>
<dbReference type="EMBL" id="ONZQ02000008">
    <property type="protein sequence ID" value="SPO03510.1"/>
    <property type="molecule type" value="Genomic_DNA"/>
</dbReference>